<comment type="caution">
    <text evidence="2">The sequence shown here is derived from an EMBL/GenBank/DDBJ whole genome shotgun (WGS) entry which is preliminary data.</text>
</comment>
<dbReference type="Proteomes" id="UP000265520">
    <property type="component" value="Unassembled WGS sequence"/>
</dbReference>
<proteinExistence type="predicted"/>
<accession>A0A392VRM5</accession>
<sequence length="30" mass="3098">TPPPTQSSPPRILASTSVHTAFSSTDSQSL</sequence>
<evidence type="ECO:0000256" key="1">
    <source>
        <dbReference type="SAM" id="MobiDB-lite"/>
    </source>
</evidence>
<dbReference type="AlphaFoldDB" id="A0A392VRM5"/>
<dbReference type="EMBL" id="LXQA011261226">
    <property type="protein sequence ID" value="MCI91048.1"/>
    <property type="molecule type" value="Genomic_DNA"/>
</dbReference>
<evidence type="ECO:0000313" key="2">
    <source>
        <dbReference type="EMBL" id="MCI91048.1"/>
    </source>
</evidence>
<feature type="compositionally biased region" description="Polar residues" evidence="1">
    <location>
        <begin position="14"/>
        <end position="30"/>
    </location>
</feature>
<evidence type="ECO:0000313" key="3">
    <source>
        <dbReference type="Proteomes" id="UP000265520"/>
    </source>
</evidence>
<feature type="non-terminal residue" evidence="2">
    <location>
        <position position="1"/>
    </location>
</feature>
<name>A0A392VRM5_9FABA</name>
<organism evidence="2 3">
    <name type="scientific">Trifolium medium</name>
    <dbReference type="NCBI Taxonomy" id="97028"/>
    <lineage>
        <taxon>Eukaryota</taxon>
        <taxon>Viridiplantae</taxon>
        <taxon>Streptophyta</taxon>
        <taxon>Embryophyta</taxon>
        <taxon>Tracheophyta</taxon>
        <taxon>Spermatophyta</taxon>
        <taxon>Magnoliopsida</taxon>
        <taxon>eudicotyledons</taxon>
        <taxon>Gunneridae</taxon>
        <taxon>Pentapetalae</taxon>
        <taxon>rosids</taxon>
        <taxon>fabids</taxon>
        <taxon>Fabales</taxon>
        <taxon>Fabaceae</taxon>
        <taxon>Papilionoideae</taxon>
        <taxon>50 kb inversion clade</taxon>
        <taxon>NPAAA clade</taxon>
        <taxon>Hologalegina</taxon>
        <taxon>IRL clade</taxon>
        <taxon>Trifolieae</taxon>
        <taxon>Trifolium</taxon>
    </lineage>
</organism>
<protein>
    <submittedName>
        <fullName evidence="2">Uncharacterized protein</fullName>
    </submittedName>
</protein>
<keyword evidence="3" id="KW-1185">Reference proteome</keyword>
<reference evidence="2 3" key="1">
    <citation type="journal article" date="2018" name="Front. Plant Sci.">
        <title>Red Clover (Trifolium pratense) and Zigzag Clover (T. medium) - A Picture of Genomic Similarities and Differences.</title>
        <authorList>
            <person name="Dluhosova J."/>
            <person name="Istvanek J."/>
            <person name="Nedelnik J."/>
            <person name="Repkova J."/>
        </authorList>
    </citation>
    <scope>NUCLEOTIDE SEQUENCE [LARGE SCALE GENOMIC DNA]</scope>
    <source>
        <strain evidence="3">cv. 10/8</strain>
        <tissue evidence="2">Leaf</tissue>
    </source>
</reference>
<feature type="region of interest" description="Disordered" evidence="1">
    <location>
        <begin position="1"/>
        <end position="30"/>
    </location>
</feature>